<dbReference type="EC" id="2.7.7.101" evidence="12"/>
<dbReference type="EMBL" id="JACBGI020000007">
    <property type="protein sequence ID" value="MBF6057835.1"/>
    <property type="molecule type" value="Genomic_DNA"/>
</dbReference>
<keyword evidence="3 12" id="KW-0808">Transferase</keyword>
<dbReference type="Pfam" id="PF01807">
    <property type="entry name" value="Zn_ribbon_DnaG"/>
    <property type="match status" value="1"/>
</dbReference>
<feature type="zinc finger region" description="CHC2-type" evidence="12">
    <location>
        <begin position="43"/>
        <end position="67"/>
    </location>
</feature>
<organism evidence="15 16">
    <name type="scientific">Thiomicrorhabdus heinhorstiae</name>
    <dbReference type="NCBI Taxonomy" id="2748010"/>
    <lineage>
        <taxon>Bacteria</taxon>
        <taxon>Pseudomonadati</taxon>
        <taxon>Pseudomonadota</taxon>
        <taxon>Gammaproteobacteria</taxon>
        <taxon>Thiotrichales</taxon>
        <taxon>Piscirickettsiaceae</taxon>
        <taxon>Thiomicrorhabdus</taxon>
    </lineage>
</organism>
<evidence type="ECO:0000256" key="13">
    <source>
        <dbReference type="PIRNR" id="PIRNR002811"/>
    </source>
</evidence>
<dbReference type="InterPro" id="IPR002694">
    <property type="entry name" value="Znf_CHC2"/>
</dbReference>
<dbReference type="PANTHER" id="PTHR30313:SF2">
    <property type="entry name" value="DNA PRIMASE"/>
    <property type="match status" value="1"/>
</dbReference>
<keyword evidence="6 12" id="KW-0479">Metal-binding</keyword>
<comment type="similarity">
    <text evidence="12 13">Belongs to the DnaG primase family.</text>
</comment>
<protein>
    <recommendedName>
        <fullName evidence="12 13">DNA primase</fullName>
        <ecNumber evidence="12">2.7.7.101</ecNumber>
    </recommendedName>
</protein>
<evidence type="ECO:0000256" key="2">
    <source>
        <dbReference type="ARBA" id="ARBA00022515"/>
    </source>
</evidence>
<comment type="catalytic activity">
    <reaction evidence="12">
        <text>ssDNA + n NTP = ssDNA/pppN(pN)n-1 hybrid + (n-1) diphosphate.</text>
        <dbReference type="EC" id="2.7.7.101"/>
    </reaction>
</comment>
<comment type="function">
    <text evidence="12 13">RNA polymerase that catalyzes the synthesis of short RNA molecules used as primers for DNA polymerase during DNA replication.</text>
</comment>
<proteinExistence type="inferred from homology"/>
<evidence type="ECO:0000256" key="12">
    <source>
        <dbReference type="HAMAP-Rule" id="MF_00974"/>
    </source>
</evidence>
<keyword evidence="4 12" id="KW-0548">Nucleotidyltransferase</keyword>
<gene>
    <name evidence="12" type="primary">dnaG</name>
    <name evidence="15" type="ORF">H8792_005715</name>
</gene>
<evidence type="ECO:0000256" key="7">
    <source>
        <dbReference type="ARBA" id="ARBA00022771"/>
    </source>
</evidence>
<dbReference type="InterPro" id="IPR006171">
    <property type="entry name" value="TOPRIM_dom"/>
</dbReference>
<dbReference type="Pfam" id="PF08275">
    <property type="entry name" value="DNAG_N"/>
    <property type="match status" value="1"/>
</dbReference>
<keyword evidence="2 12" id="KW-0639">Primosome</keyword>
<dbReference type="InterPro" id="IPR013264">
    <property type="entry name" value="DNAG_N"/>
</dbReference>
<evidence type="ECO:0000256" key="11">
    <source>
        <dbReference type="ARBA" id="ARBA00023163"/>
    </source>
</evidence>
<keyword evidence="1 12" id="KW-0240">DNA-directed RNA polymerase</keyword>
<dbReference type="SUPFAM" id="SSF57783">
    <property type="entry name" value="Zinc beta-ribbon"/>
    <property type="match status" value="1"/>
</dbReference>
<dbReference type="InterPro" id="IPR006295">
    <property type="entry name" value="DNA_primase_DnaG"/>
</dbReference>
<keyword evidence="10 12" id="KW-0238">DNA-binding</keyword>
<feature type="domain" description="Toprim" evidence="14">
    <location>
        <begin position="270"/>
        <end position="352"/>
    </location>
</feature>
<sequence length="595" mass="67427">MSMKSGSIPRNFIENLLARADLVQVINQRVPLKKAGATYKACCPFHSEKTPSFNVNPSKQFYHCFGCGASGDAIKFLMDYDGLSFVEAVESLAAQYGMEVPRERLKPEEQKKVEEQRQQQRDLYDVMHMAAKFYRHQLRDHPQSQVAKSYLKRRGLSPEIAKAFVIGYAPPGWDGLIQGLNGGRADPVLMSQLIEGGLVVDKSVDKKYDRFRNRVMFPIRDGRGRVIAFGGRVLGDDQPKYLNSPETPIFHKSSTLYGLFEMRQTRQNFDQVLVVEGYMDVVALAQYGIQNAVATLGTATTAEHLQILFRQFREVVFCFDGDSAGVKAAWKALEIALPLMHKERVVKFLFLPQGEDPDSTVRKEGVESMRQRIATARPLSSFLLEGLQGRLTFPVHSIEGRQQLVTLAEPYIRLAQGLYQFLLLEGLSELVELPIWRIERQMGLKSGFTPQQSKKLAKEPAAADKAKHAVVSVSLKILRVLSKRPHWTEMFSEAMIADLSRSELEDERLLGQSVAFLKHNRFDLGALRDWILSQGRAEAWQKVEENLLQDDEHFLLAEFESLMTALARELNYSQLGKNGWDSETLSKLQRSLQKK</sequence>
<dbReference type="PIRSF" id="PIRSF002811">
    <property type="entry name" value="DnaG"/>
    <property type="match status" value="1"/>
</dbReference>
<name>A0ABS0BVN1_9GAMM</name>
<dbReference type="SMART" id="SM00400">
    <property type="entry name" value="ZnF_CHCC"/>
    <property type="match status" value="1"/>
</dbReference>
<comment type="domain">
    <text evidence="12">Contains an N-terminal zinc-binding domain, a central core domain that contains the primase activity, and a C-terminal DnaB-binding domain.</text>
</comment>
<evidence type="ECO:0000313" key="15">
    <source>
        <dbReference type="EMBL" id="MBF6057835.1"/>
    </source>
</evidence>
<dbReference type="CDD" id="cd03364">
    <property type="entry name" value="TOPRIM_DnaG_primases"/>
    <property type="match status" value="1"/>
</dbReference>
<evidence type="ECO:0000256" key="9">
    <source>
        <dbReference type="ARBA" id="ARBA00022842"/>
    </source>
</evidence>
<evidence type="ECO:0000259" key="14">
    <source>
        <dbReference type="PROSITE" id="PS50880"/>
    </source>
</evidence>
<keyword evidence="9" id="KW-0460">Magnesium</keyword>
<reference evidence="15 16" key="1">
    <citation type="submission" date="2020-06" db="EMBL/GenBank/DDBJ databases">
        <authorList>
            <person name="Scott K."/>
        </authorList>
    </citation>
    <scope>NUCLEOTIDE SEQUENCE [LARGE SCALE GENOMIC DNA]</scope>
    <source>
        <strain evidence="15 16">HH1</strain>
    </source>
</reference>
<evidence type="ECO:0000313" key="16">
    <source>
        <dbReference type="Proteomes" id="UP001193680"/>
    </source>
</evidence>
<dbReference type="Gene3D" id="1.20.50.20">
    <property type="entry name" value="DnaG, RNA polymerase domain, helical bundle"/>
    <property type="match status" value="1"/>
</dbReference>
<keyword evidence="16" id="KW-1185">Reference proteome</keyword>
<comment type="cofactor">
    <cofactor evidence="12 13">
        <name>Zn(2+)</name>
        <dbReference type="ChEBI" id="CHEBI:29105"/>
    </cofactor>
    <text evidence="12 13">Binds 1 zinc ion per monomer.</text>
</comment>
<dbReference type="InterPro" id="IPR034151">
    <property type="entry name" value="TOPRIM_DnaG_bac"/>
</dbReference>
<evidence type="ECO:0000256" key="10">
    <source>
        <dbReference type="ARBA" id="ARBA00023125"/>
    </source>
</evidence>
<dbReference type="NCBIfam" id="TIGR01391">
    <property type="entry name" value="dnaG"/>
    <property type="match status" value="1"/>
</dbReference>
<dbReference type="Gene3D" id="3.90.580.10">
    <property type="entry name" value="Zinc finger, CHC2-type domain"/>
    <property type="match status" value="1"/>
</dbReference>
<evidence type="ECO:0000256" key="3">
    <source>
        <dbReference type="ARBA" id="ARBA00022679"/>
    </source>
</evidence>
<evidence type="ECO:0000256" key="1">
    <source>
        <dbReference type="ARBA" id="ARBA00022478"/>
    </source>
</evidence>
<dbReference type="PROSITE" id="PS50880">
    <property type="entry name" value="TOPRIM"/>
    <property type="match status" value="1"/>
</dbReference>
<dbReference type="InterPro" id="IPR050219">
    <property type="entry name" value="DnaG_primase"/>
</dbReference>
<dbReference type="HAMAP" id="MF_00974">
    <property type="entry name" value="DNA_primase_DnaG"/>
    <property type="match status" value="1"/>
</dbReference>
<dbReference type="RefSeq" id="WP_185977977.1">
    <property type="nucleotide sequence ID" value="NZ_JACBGI020000007.1"/>
</dbReference>
<evidence type="ECO:0000256" key="8">
    <source>
        <dbReference type="ARBA" id="ARBA00022833"/>
    </source>
</evidence>
<comment type="subunit">
    <text evidence="12">Monomer. Interacts with DnaB.</text>
</comment>
<dbReference type="InterPro" id="IPR030846">
    <property type="entry name" value="DnaG_bac"/>
</dbReference>
<keyword evidence="11 12" id="KW-0804">Transcription</keyword>
<dbReference type="Pfam" id="PF13662">
    <property type="entry name" value="Toprim_4"/>
    <property type="match status" value="1"/>
</dbReference>
<dbReference type="Proteomes" id="UP001193680">
    <property type="component" value="Unassembled WGS sequence"/>
</dbReference>
<dbReference type="SMART" id="SM00493">
    <property type="entry name" value="TOPRIM"/>
    <property type="match status" value="1"/>
</dbReference>
<accession>A0ABS0BVN1</accession>
<keyword evidence="7 12" id="KW-0863">Zinc-finger</keyword>
<evidence type="ECO:0000256" key="5">
    <source>
        <dbReference type="ARBA" id="ARBA00022705"/>
    </source>
</evidence>
<evidence type="ECO:0000256" key="4">
    <source>
        <dbReference type="ARBA" id="ARBA00022695"/>
    </source>
</evidence>
<dbReference type="InterPro" id="IPR037068">
    <property type="entry name" value="DNA_primase_core_N_sf"/>
</dbReference>
<dbReference type="SUPFAM" id="SSF56731">
    <property type="entry name" value="DNA primase core"/>
    <property type="match status" value="1"/>
</dbReference>
<keyword evidence="8 12" id="KW-0862">Zinc</keyword>
<dbReference type="Gene3D" id="3.40.1360.10">
    <property type="match status" value="1"/>
</dbReference>
<keyword evidence="5 12" id="KW-0235">DNA replication</keyword>
<dbReference type="Gene3D" id="3.90.980.10">
    <property type="entry name" value="DNA primase, catalytic core, N-terminal domain"/>
    <property type="match status" value="1"/>
</dbReference>
<evidence type="ECO:0000256" key="6">
    <source>
        <dbReference type="ARBA" id="ARBA00022723"/>
    </source>
</evidence>
<dbReference type="PANTHER" id="PTHR30313">
    <property type="entry name" value="DNA PRIMASE"/>
    <property type="match status" value="1"/>
</dbReference>
<reference evidence="15 16" key="2">
    <citation type="submission" date="2020-11" db="EMBL/GenBank/DDBJ databases">
        <title>Sulfur oxidizing isolate from Hospital Hole Sinkhole.</title>
        <authorList>
            <person name="Scott K.M."/>
        </authorList>
    </citation>
    <scope>NUCLEOTIDE SEQUENCE [LARGE SCALE GENOMIC DNA]</scope>
    <source>
        <strain evidence="15 16">HH1</strain>
    </source>
</reference>
<comment type="caution">
    <text evidence="15">The sequence shown here is derived from an EMBL/GenBank/DDBJ whole genome shotgun (WGS) entry which is preliminary data.</text>
</comment>
<dbReference type="InterPro" id="IPR036977">
    <property type="entry name" value="DNA_primase_Znf_CHC2"/>
</dbReference>